<gene>
    <name evidence="2" type="ORF">B723_16350</name>
</gene>
<name>A0A0K1QR12_PSEFL</name>
<dbReference type="Pfam" id="PF13730">
    <property type="entry name" value="HTH_36"/>
    <property type="match status" value="1"/>
</dbReference>
<dbReference type="EMBL" id="CP010945">
    <property type="protein sequence ID" value="AKV07900.1"/>
    <property type="molecule type" value="Genomic_DNA"/>
</dbReference>
<feature type="region of interest" description="Disordered" evidence="1">
    <location>
        <begin position="126"/>
        <end position="174"/>
    </location>
</feature>
<dbReference type="RefSeq" id="WP_017337699.1">
    <property type="nucleotide sequence ID" value="NZ_CP010945.1"/>
</dbReference>
<evidence type="ECO:0000256" key="1">
    <source>
        <dbReference type="SAM" id="MobiDB-lite"/>
    </source>
</evidence>
<dbReference type="AlphaFoldDB" id="A0A0K1QR12"/>
<evidence type="ECO:0000313" key="3">
    <source>
        <dbReference type="Proteomes" id="UP000017175"/>
    </source>
</evidence>
<reference evidence="2 3" key="1">
    <citation type="journal article" date="2012" name="J. Bacteriol.">
        <title>Draft genome sequence of the cyanide-utilizing bacterium Pseudomonas fluorescens strain NCIMB 11764.</title>
        <authorList>
            <person name="Vilo C.A."/>
            <person name="Benedik M.J."/>
            <person name="Kunz D.A."/>
            <person name="Dong Q."/>
        </authorList>
    </citation>
    <scope>NUCLEOTIDE SEQUENCE [LARGE SCALE GENOMIC DNA]</scope>
    <source>
        <strain evidence="2 3">NCIMB 11764</strain>
    </source>
</reference>
<sequence length="268" mass="29240">MSIQSMVWALEQRLVEESTARHVLLCLANYADKNGKGAFPSTNSLSDDTGLAVRTVKYKLEALEALGAIRRGNQAIAAAYIDRHDRRPVVYDMAVERGAPDAPRCERGANEDVTRCNSQQNDVQMTTERGAPHAPNPSSIRQLPVNKPKEGAGKPAGAQPKGKLSKFDPLTAKPENASTESWVGFCEMRKSKRKDLTERACQLISKKLANHPDPDAVLDNSTTNSWSDIYPDSVLPGASAKTAKTSAYHGLPNHTHEMYPEVQSGANF</sequence>
<dbReference type="OrthoDB" id="6880885at2"/>
<dbReference type="Proteomes" id="UP000017175">
    <property type="component" value="Chromosome"/>
</dbReference>
<proteinExistence type="predicted"/>
<dbReference type="eggNOG" id="COG0640">
    <property type="taxonomic scope" value="Bacteria"/>
</dbReference>
<feature type="compositionally biased region" description="Low complexity" evidence="1">
    <location>
        <begin position="153"/>
        <end position="162"/>
    </location>
</feature>
<accession>A0A0K1QR12</accession>
<organism evidence="2 3">
    <name type="scientific">Pseudomonas fluorescens NCIMB 11764</name>
    <dbReference type="NCBI Taxonomy" id="1221522"/>
    <lineage>
        <taxon>Bacteria</taxon>
        <taxon>Pseudomonadati</taxon>
        <taxon>Pseudomonadota</taxon>
        <taxon>Gammaproteobacteria</taxon>
        <taxon>Pseudomonadales</taxon>
        <taxon>Pseudomonadaceae</taxon>
        <taxon>Pseudomonas</taxon>
    </lineage>
</organism>
<protein>
    <submittedName>
        <fullName evidence="2">Transcriptional regulator</fullName>
    </submittedName>
</protein>
<evidence type="ECO:0000313" key="2">
    <source>
        <dbReference type="EMBL" id="AKV07900.1"/>
    </source>
</evidence>